<accession>A0A6H1Q0Z4</accession>
<evidence type="ECO:0000313" key="1">
    <source>
        <dbReference type="EMBL" id="QIZ20170.1"/>
    </source>
</evidence>
<dbReference type="AlphaFoldDB" id="A0A6H1Q0Z4"/>
<proteinExistence type="predicted"/>
<protein>
    <submittedName>
        <fullName evidence="1">Uncharacterized protein</fullName>
    </submittedName>
</protein>
<keyword evidence="1" id="KW-0614">Plasmid</keyword>
<sequence length="59" mass="7060">MKLNFRHRSQLLKNFFNFFKNGSWLTVLSEKAQMVTRGFLTQASPCQQGLIRKRQQIMR</sequence>
<dbReference type="EMBL" id="MT011984">
    <property type="protein sequence ID" value="QIZ20170.1"/>
    <property type="molecule type" value="Genomic_DNA"/>
</dbReference>
<geneLocation type="plasmid" evidence="1">
    <name>pNFYY023-1</name>
</geneLocation>
<name>A0A6H1Q0Z4_COMTE</name>
<reference evidence="1" key="1">
    <citation type="submission" date="2020-01" db="EMBL/GenBank/DDBJ databases">
        <title>Whole-genome sequencing for Comamonas testosteroni.</title>
        <authorList>
            <person name="Qin Y."/>
            <person name="Rui Y."/>
        </authorList>
    </citation>
    <scope>NUCLEOTIDE SEQUENCE</scope>
    <source>
        <strain evidence="1">NFYY023</strain>
        <plasmid evidence="1">pNFYY023-1</plasmid>
    </source>
</reference>
<organism evidence="1">
    <name type="scientific">Comamonas testosteroni</name>
    <name type="common">Pseudomonas testosteroni</name>
    <dbReference type="NCBI Taxonomy" id="285"/>
    <lineage>
        <taxon>Bacteria</taxon>
        <taxon>Pseudomonadati</taxon>
        <taxon>Pseudomonadota</taxon>
        <taxon>Betaproteobacteria</taxon>
        <taxon>Burkholderiales</taxon>
        <taxon>Comamonadaceae</taxon>
        <taxon>Comamonas</taxon>
    </lineage>
</organism>